<reference evidence="4" key="2">
    <citation type="submission" date="2021-12" db="EMBL/GenBank/DDBJ databases">
        <title>Resequencing data analysis of finger millet.</title>
        <authorList>
            <person name="Hatakeyama M."/>
            <person name="Aluri S."/>
            <person name="Balachadran M.T."/>
            <person name="Sivarajan S.R."/>
            <person name="Poveda L."/>
            <person name="Shimizu-Inatsugi R."/>
            <person name="Schlapbach R."/>
            <person name="Sreeman S.M."/>
            <person name="Shimizu K.K."/>
        </authorList>
    </citation>
    <scope>NUCLEOTIDE SEQUENCE</scope>
</reference>
<dbReference type="InterPro" id="IPR014718">
    <property type="entry name" value="GH-type_carb-bd"/>
</dbReference>
<gene>
    <name evidence="4" type="primary">ga20096</name>
    <name evidence="4" type="ORF">PR202_ga20096</name>
</gene>
<dbReference type="Gene3D" id="2.70.98.10">
    <property type="match status" value="1"/>
</dbReference>
<dbReference type="GO" id="GO:0030246">
    <property type="term" value="F:carbohydrate binding"/>
    <property type="evidence" value="ECO:0007669"/>
    <property type="project" value="InterPro"/>
</dbReference>
<dbReference type="InterPro" id="IPR011013">
    <property type="entry name" value="Gal_mutarotase_sf_dom"/>
</dbReference>
<dbReference type="SUPFAM" id="SSF74650">
    <property type="entry name" value="Galactose mutarotase-like"/>
    <property type="match status" value="1"/>
</dbReference>
<dbReference type="Pfam" id="PF01263">
    <property type="entry name" value="Aldose_epim"/>
    <property type="match status" value="1"/>
</dbReference>
<dbReference type="GO" id="GO:0006006">
    <property type="term" value="P:glucose metabolic process"/>
    <property type="evidence" value="ECO:0007669"/>
    <property type="project" value="TreeGrafter"/>
</dbReference>
<keyword evidence="5" id="KW-1185">Reference proteome</keyword>
<dbReference type="PANTHER" id="PTHR10091:SF28">
    <property type="entry name" value="ALDOSE 1-EPIMERASE"/>
    <property type="match status" value="1"/>
</dbReference>
<dbReference type="CDD" id="cd09019">
    <property type="entry name" value="galactose_mutarotase_like"/>
    <property type="match status" value="1"/>
</dbReference>
<evidence type="ECO:0000256" key="1">
    <source>
        <dbReference type="ARBA" id="ARBA00006206"/>
    </source>
</evidence>
<evidence type="ECO:0000313" key="5">
    <source>
        <dbReference type="Proteomes" id="UP001054889"/>
    </source>
</evidence>
<dbReference type="AlphaFoldDB" id="A0AAV5CXA0"/>
<reference evidence="4" key="1">
    <citation type="journal article" date="2018" name="DNA Res.">
        <title>Multiple hybrid de novo genome assembly of finger millet, an orphan allotetraploid crop.</title>
        <authorList>
            <person name="Hatakeyama M."/>
            <person name="Aluri S."/>
            <person name="Balachadran M.T."/>
            <person name="Sivarajan S.R."/>
            <person name="Patrignani A."/>
            <person name="Gruter S."/>
            <person name="Poveda L."/>
            <person name="Shimizu-Inatsugi R."/>
            <person name="Baeten J."/>
            <person name="Francoijs K.J."/>
            <person name="Nataraja K.N."/>
            <person name="Reddy Y.A.N."/>
            <person name="Phadnis S."/>
            <person name="Ravikumar R.L."/>
            <person name="Schlapbach R."/>
            <person name="Sreeman S.M."/>
            <person name="Shimizu K.K."/>
        </authorList>
    </citation>
    <scope>NUCLEOTIDE SEQUENCE</scope>
</reference>
<organism evidence="4 5">
    <name type="scientific">Eleusine coracana subsp. coracana</name>
    <dbReference type="NCBI Taxonomy" id="191504"/>
    <lineage>
        <taxon>Eukaryota</taxon>
        <taxon>Viridiplantae</taxon>
        <taxon>Streptophyta</taxon>
        <taxon>Embryophyta</taxon>
        <taxon>Tracheophyta</taxon>
        <taxon>Spermatophyta</taxon>
        <taxon>Magnoliopsida</taxon>
        <taxon>Liliopsida</taxon>
        <taxon>Poales</taxon>
        <taxon>Poaceae</taxon>
        <taxon>PACMAD clade</taxon>
        <taxon>Chloridoideae</taxon>
        <taxon>Cynodonteae</taxon>
        <taxon>Eleusininae</taxon>
        <taxon>Eleusine</taxon>
    </lineage>
</organism>
<name>A0AAV5CXA0_ELECO</name>
<evidence type="ECO:0000256" key="2">
    <source>
        <dbReference type="ARBA" id="ARBA00023235"/>
    </source>
</evidence>
<comment type="caution">
    <text evidence="4">The sequence shown here is derived from an EMBL/GenBank/DDBJ whole genome shotgun (WGS) entry which is preliminary data.</text>
</comment>
<protein>
    <recommendedName>
        <fullName evidence="6">Aldose 1-epimerase</fullName>
    </recommendedName>
</protein>
<dbReference type="Proteomes" id="UP001054889">
    <property type="component" value="Unassembled WGS sequence"/>
</dbReference>
<comment type="similarity">
    <text evidence="1">Belongs to the aldose epimerase family.</text>
</comment>
<proteinExistence type="inferred from homology"/>
<dbReference type="InterPro" id="IPR047215">
    <property type="entry name" value="Galactose_mutarotase-like"/>
</dbReference>
<keyword evidence="2" id="KW-0413">Isomerase</keyword>
<sequence length="311" mass="34190">MWCFLVLDVFHPTTTDSSVAVLRGADAAKKKVGFYELKNKKGDFLHQDNELGSCPRVSVIVPDSKGGNRGFHKVIWTVKEHVPGGDSPYVTLYYHSFNGEQGFPGDLDVYVTYQLWSPYDLRVRMNATALNRATPVNLASHAYWNLAGAGSGDVLRHVIQLFASRYTPVNQSTMIPTGEIAPVSGTPYDLRSPTPLGSRIKLVSGAGMAGFDINYAVDGAGKGFRRVALVRDPASGRKMEVWADQPGVQLYTSNWLNNEKGKGGKVYVQYGALCLETQGYPDAVNHPNFPSVILRLGQVYKHNMLVKLSSY</sequence>
<dbReference type="GO" id="GO:0004034">
    <property type="term" value="F:aldose 1-epimerase activity"/>
    <property type="evidence" value="ECO:0007669"/>
    <property type="project" value="TreeGrafter"/>
</dbReference>
<accession>A0AAV5CXA0</accession>
<dbReference type="GO" id="GO:0033499">
    <property type="term" value="P:galactose catabolic process via UDP-galactose, Leloir pathway"/>
    <property type="evidence" value="ECO:0007669"/>
    <property type="project" value="TreeGrafter"/>
</dbReference>
<evidence type="ECO:0008006" key="6">
    <source>
        <dbReference type="Google" id="ProtNLM"/>
    </source>
</evidence>
<dbReference type="InterPro" id="IPR008183">
    <property type="entry name" value="Aldose_1/G6P_1-epimerase"/>
</dbReference>
<evidence type="ECO:0000256" key="3">
    <source>
        <dbReference type="ARBA" id="ARBA00023277"/>
    </source>
</evidence>
<dbReference type="EMBL" id="BQKI01000009">
    <property type="protein sequence ID" value="GJN02718.1"/>
    <property type="molecule type" value="Genomic_DNA"/>
</dbReference>
<dbReference type="PANTHER" id="PTHR10091">
    <property type="entry name" value="ALDOSE-1-EPIMERASE"/>
    <property type="match status" value="1"/>
</dbReference>
<evidence type="ECO:0000313" key="4">
    <source>
        <dbReference type="EMBL" id="GJN02718.1"/>
    </source>
</evidence>
<keyword evidence="3" id="KW-0119">Carbohydrate metabolism</keyword>